<dbReference type="InterPro" id="IPR036388">
    <property type="entry name" value="WH-like_DNA-bd_sf"/>
</dbReference>
<evidence type="ECO:0000313" key="6">
    <source>
        <dbReference type="Proteomes" id="UP000236752"/>
    </source>
</evidence>
<evidence type="ECO:0000313" key="5">
    <source>
        <dbReference type="EMBL" id="SEF55957.1"/>
    </source>
</evidence>
<evidence type="ECO:0000256" key="1">
    <source>
        <dbReference type="ARBA" id="ARBA00023015"/>
    </source>
</evidence>
<dbReference type="PANTHER" id="PTHR43537">
    <property type="entry name" value="TRANSCRIPTIONAL REGULATOR, GNTR FAMILY"/>
    <property type="match status" value="1"/>
</dbReference>
<dbReference type="InterPro" id="IPR011711">
    <property type="entry name" value="GntR_C"/>
</dbReference>
<dbReference type="InterPro" id="IPR008920">
    <property type="entry name" value="TF_FadR/GntR_C"/>
</dbReference>
<dbReference type="Gene3D" id="1.10.10.10">
    <property type="entry name" value="Winged helix-like DNA-binding domain superfamily/Winged helix DNA-binding domain"/>
    <property type="match status" value="1"/>
</dbReference>
<dbReference type="GO" id="GO:0003677">
    <property type="term" value="F:DNA binding"/>
    <property type="evidence" value="ECO:0007669"/>
    <property type="project" value="UniProtKB-KW"/>
</dbReference>
<dbReference type="GO" id="GO:0003700">
    <property type="term" value="F:DNA-binding transcription factor activity"/>
    <property type="evidence" value="ECO:0007669"/>
    <property type="project" value="InterPro"/>
</dbReference>
<dbReference type="AlphaFoldDB" id="A0A1H5T1Q5"/>
<dbReference type="PANTHER" id="PTHR43537:SF5">
    <property type="entry name" value="UXU OPERON TRANSCRIPTIONAL REGULATOR"/>
    <property type="match status" value="1"/>
</dbReference>
<dbReference type="InterPro" id="IPR036390">
    <property type="entry name" value="WH_DNA-bd_sf"/>
</dbReference>
<dbReference type="SUPFAM" id="SSF48008">
    <property type="entry name" value="GntR ligand-binding domain-like"/>
    <property type="match status" value="1"/>
</dbReference>
<protein>
    <submittedName>
        <fullName evidence="5">GntR family transcriptional regulator, transcriptional repressor for pyruvate dehydrogenase complex</fullName>
    </submittedName>
</protein>
<dbReference type="PRINTS" id="PR00035">
    <property type="entry name" value="HTHGNTR"/>
</dbReference>
<keyword evidence="3" id="KW-0804">Transcription</keyword>
<feature type="domain" description="HTH gntR-type" evidence="4">
    <location>
        <begin position="7"/>
        <end position="75"/>
    </location>
</feature>
<dbReference type="Proteomes" id="UP000236752">
    <property type="component" value="Unassembled WGS sequence"/>
</dbReference>
<dbReference type="Gene3D" id="1.20.120.530">
    <property type="entry name" value="GntR ligand-binding domain-like"/>
    <property type="match status" value="1"/>
</dbReference>
<dbReference type="EMBL" id="FNUZ01000001">
    <property type="protein sequence ID" value="SEF55957.1"/>
    <property type="molecule type" value="Genomic_DNA"/>
</dbReference>
<evidence type="ECO:0000256" key="2">
    <source>
        <dbReference type="ARBA" id="ARBA00023125"/>
    </source>
</evidence>
<keyword evidence="5" id="KW-0670">Pyruvate</keyword>
<keyword evidence="2" id="KW-0238">DNA-binding</keyword>
<dbReference type="OrthoDB" id="9028214at2"/>
<evidence type="ECO:0000259" key="4">
    <source>
        <dbReference type="PROSITE" id="PS50949"/>
    </source>
</evidence>
<gene>
    <name evidence="5" type="ORF">SAMN04488045_0431</name>
</gene>
<dbReference type="PROSITE" id="PS50949">
    <property type="entry name" value="HTH_GNTR"/>
    <property type="match status" value="1"/>
</dbReference>
<name>A0A1H5T1Q5_9RHOB</name>
<organism evidence="5 6">
    <name type="scientific">Thalassococcus halodurans</name>
    <dbReference type="NCBI Taxonomy" id="373675"/>
    <lineage>
        <taxon>Bacteria</taxon>
        <taxon>Pseudomonadati</taxon>
        <taxon>Pseudomonadota</taxon>
        <taxon>Alphaproteobacteria</taxon>
        <taxon>Rhodobacterales</taxon>
        <taxon>Roseobacteraceae</taxon>
        <taxon>Thalassococcus</taxon>
    </lineage>
</organism>
<keyword evidence="1" id="KW-0805">Transcription regulation</keyword>
<dbReference type="SMART" id="SM00895">
    <property type="entry name" value="FCD"/>
    <property type="match status" value="1"/>
</dbReference>
<evidence type="ECO:0000256" key="3">
    <source>
        <dbReference type="ARBA" id="ARBA00023163"/>
    </source>
</evidence>
<dbReference type="Pfam" id="PF00392">
    <property type="entry name" value="GntR"/>
    <property type="match status" value="1"/>
</dbReference>
<accession>A0A1H5T1Q5</accession>
<dbReference type="SMART" id="SM00345">
    <property type="entry name" value="HTH_GNTR"/>
    <property type="match status" value="1"/>
</dbReference>
<dbReference type="InterPro" id="IPR000524">
    <property type="entry name" value="Tscrpt_reg_HTH_GntR"/>
</dbReference>
<keyword evidence="6" id="KW-1185">Reference proteome</keyword>
<reference evidence="5 6" key="1">
    <citation type="submission" date="2016-10" db="EMBL/GenBank/DDBJ databases">
        <authorList>
            <person name="de Groot N.N."/>
        </authorList>
    </citation>
    <scope>NUCLEOTIDE SEQUENCE [LARGE SCALE GENOMIC DNA]</scope>
    <source>
        <strain evidence="5 6">DSM 26915</strain>
    </source>
</reference>
<dbReference type="CDD" id="cd07377">
    <property type="entry name" value="WHTH_GntR"/>
    <property type="match status" value="1"/>
</dbReference>
<dbReference type="RefSeq" id="WP_103908817.1">
    <property type="nucleotide sequence ID" value="NZ_FNUZ01000001.1"/>
</dbReference>
<dbReference type="Pfam" id="PF07729">
    <property type="entry name" value="FCD"/>
    <property type="match status" value="1"/>
</dbReference>
<proteinExistence type="predicted"/>
<dbReference type="SUPFAM" id="SSF46785">
    <property type="entry name" value="Winged helix' DNA-binding domain"/>
    <property type="match status" value="1"/>
</dbReference>
<sequence length="228" mass="25861">MIEKRRKNLSDVVFDKMYRAIKSGAYADDERLPTEMDLANEMQVSRPVIRDALRKLREQGLIYSRQGSGSYVRQQGLRDPLGFGELANLGDLRRCYEFRLVLEPAAARLAAERRSDDQLSSLHDALEIMRDATARNRHREDADFQFHHAIAEASGNTYFSTALDALKSHIAVGMQFHGRSLKLTAGGLDHVYGEHRSIYQAIADHDGETAETLMRKHLEGSRDRLFDG</sequence>